<keyword evidence="2" id="KW-1185">Reference proteome</keyword>
<organism evidence="1 2">
    <name type="scientific">Opisthorchis viverrini</name>
    <name type="common">Southeast Asian liver fluke</name>
    <dbReference type="NCBI Taxonomy" id="6198"/>
    <lineage>
        <taxon>Eukaryota</taxon>
        <taxon>Metazoa</taxon>
        <taxon>Spiralia</taxon>
        <taxon>Lophotrochozoa</taxon>
        <taxon>Platyhelminthes</taxon>
        <taxon>Trematoda</taxon>
        <taxon>Digenea</taxon>
        <taxon>Opisthorchiida</taxon>
        <taxon>Opisthorchiata</taxon>
        <taxon>Opisthorchiidae</taxon>
        <taxon>Opisthorchis</taxon>
    </lineage>
</organism>
<evidence type="ECO:0000313" key="2">
    <source>
        <dbReference type="Proteomes" id="UP000054324"/>
    </source>
</evidence>
<reference evidence="1 2" key="1">
    <citation type="submission" date="2013-11" db="EMBL/GenBank/DDBJ databases">
        <title>Opisthorchis viverrini - life in the bile duct.</title>
        <authorList>
            <person name="Young N.D."/>
            <person name="Nagarajan N."/>
            <person name="Lin S.J."/>
            <person name="Korhonen P.K."/>
            <person name="Jex A.R."/>
            <person name="Hall R.S."/>
            <person name="Safavi-Hemami H."/>
            <person name="Kaewkong W."/>
            <person name="Bertrand D."/>
            <person name="Gao S."/>
            <person name="Seet Q."/>
            <person name="Wongkham S."/>
            <person name="Teh B.T."/>
            <person name="Wongkham C."/>
            <person name="Intapan P.M."/>
            <person name="Maleewong W."/>
            <person name="Yang X."/>
            <person name="Hu M."/>
            <person name="Wang Z."/>
            <person name="Hofmann A."/>
            <person name="Sternberg P.W."/>
            <person name="Tan P."/>
            <person name="Wang J."/>
            <person name="Gasser R.B."/>
        </authorList>
    </citation>
    <scope>NUCLEOTIDE SEQUENCE [LARGE SCALE GENOMIC DNA]</scope>
</reference>
<dbReference type="EMBL" id="KL596722">
    <property type="protein sequence ID" value="KER27458.1"/>
    <property type="molecule type" value="Genomic_DNA"/>
</dbReference>
<dbReference type="CTD" id="20327956"/>
<dbReference type="AlphaFoldDB" id="A0A074ZJE1"/>
<sequence length="271" mass="30234">MCHGNHSQPSGCKKPTKPPRCLGYTILEGLRAPTSTSFIEPDLIAVRDRRGTVTDVSIVSDGCGVTFLAIILALRAIGCDADPPTDDHSVSRDLLSSIRKGCMMYTVMDTGSKTLIRILFTKTEYPSSPQIRLLELSWIFIECCSNARKCHSTNAVIDLTFQKTQSGSLRKHTTRMRPSILSTVILVAENPSTAQDWFRPSWGSSGRRSPRVSVNLMFYLKPNCTRLVNIQSSANSFERLTWNPAESLVYDVLRQLNVLHQAVSCFSRYDI</sequence>
<dbReference type="KEGG" id="ovi:T265_13789"/>
<proteinExistence type="predicted"/>
<evidence type="ECO:0000313" key="1">
    <source>
        <dbReference type="EMBL" id="KER27458.1"/>
    </source>
</evidence>
<name>A0A074ZJE1_OPIVI</name>
<dbReference type="RefSeq" id="XP_009168801.1">
    <property type="nucleotide sequence ID" value="XM_009170537.1"/>
</dbReference>
<protein>
    <submittedName>
        <fullName evidence="1">Uncharacterized protein</fullName>
    </submittedName>
</protein>
<dbReference type="Proteomes" id="UP000054324">
    <property type="component" value="Unassembled WGS sequence"/>
</dbReference>
<gene>
    <name evidence="1" type="ORF">T265_13789</name>
</gene>
<dbReference type="GeneID" id="20327956"/>
<feature type="non-terminal residue" evidence="1">
    <location>
        <position position="271"/>
    </location>
</feature>
<accession>A0A074ZJE1</accession>